<evidence type="ECO:0000256" key="1">
    <source>
        <dbReference type="SAM" id="MobiDB-lite"/>
    </source>
</evidence>
<protein>
    <recommendedName>
        <fullName evidence="2">Cyclin N-terminal domain-containing protein</fullName>
    </recommendedName>
</protein>
<reference evidence="3 4" key="1">
    <citation type="journal article" date="2019" name="Nat. Ecol. Evol.">
        <title>Megaphylogeny resolves global patterns of mushroom evolution.</title>
        <authorList>
            <person name="Varga T."/>
            <person name="Krizsan K."/>
            <person name="Foldi C."/>
            <person name="Dima B."/>
            <person name="Sanchez-Garcia M."/>
            <person name="Sanchez-Ramirez S."/>
            <person name="Szollosi G.J."/>
            <person name="Szarkandi J.G."/>
            <person name="Papp V."/>
            <person name="Albert L."/>
            <person name="Andreopoulos W."/>
            <person name="Angelini C."/>
            <person name="Antonin V."/>
            <person name="Barry K.W."/>
            <person name="Bougher N.L."/>
            <person name="Buchanan P."/>
            <person name="Buyck B."/>
            <person name="Bense V."/>
            <person name="Catcheside P."/>
            <person name="Chovatia M."/>
            <person name="Cooper J."/>
            <person name="Damon W."/>
            <person name="Desjardin D."/>
            <person name="Finy P."/>
            <person name="Geml J."/>
            <person name="Haridas S."/>
            <person name="Hughes K."/>
            <person name="Justo A."/>
            <person name="Karasinski D."/>
            <person name="Kautmanova I."/>
            <person name="Kiss B."/>
            <person name="Kocsube S."/>
            <person name="Kotiranta H."/>
            <person name="LaButti K.M."/>
            <person name="Lechner B.E."/>
            <person name="Liimatainen K."/>
            <person name="Lipzen A."/>
            <person name="Lukacs Z."/>
            <person name="Mihaltcheva S."/>
            <person name="Morgado L.N."/>
            <person name="Niskanen T."/>
            <person name="Noordeloos M.E."/>
            <person name="Ohm R.A."/>
            <person name="Ortiz-Santana B."/>
            <person name="Ovrebo C."/>
            <person name="Racz N."/>
            <person name="Riley R."/>
            <person name="Savchenko A."/>
            <person name="Shiryaev A."/>
            <person name="Soop K."/>
            <person name="Spirin V."/>
            <person name="Szebenyi C."/>
            <person name="Tomsovsky M."/>
            <person name="Tulloss R.E."/>
            <person name="Uehling J."/>
            <person name="Grigoriev I.V."/>
            <person name="Vagvolgyi C."/>
            <person name="Papp T."/>
            <person name="Martin F.M."/>
            <person name="Miettinen O."/>
            <person name="Hibbett D.S."/>
            <person name="Nagy L.G."/>
        </authorList>
    </citation>
    <scope>NUCLEOTIDE SEQUENCE [LARGE SCALE GENOMIC DNA]</scope>
    <source>
        <strain evidence="3 4">OMC1185</strain>
    </source>
</reference>
<name>A0A5C3NFS5_9AGAM</name>
<evidence type="ECO:0000259" key="2">
    <source>
        <dbReference type="Pfam" id="PF00134"/>
    </source>
</evidence>
<gene>
    <name evidence="3" type="ORF">OE88DRAFT_1693196</name>
</gene>
<keyword evidence="4" id="KW-1185">Reference proteome</keyword>
<dbReference type="EMBL" id="ML213504">
    <property type="protein sequence ID" value="TFK56213.1"/>
    <property type="molecule type" value="Genomic_DNA"/>
</dbReference>
<dbReference type="GO" id="GO:0005634">
    <property type="term" value="C:nucleus"/>
    <property type="evidence" value="ECO:0007669"/>
    <property type="project" value="TreeGrafter"/>
</dbReference>
<dbReference type="InterPro" id="IPR013922">
    <property type="entry name" value="Cyclin_PHO80-like"/>
</dbReference>
<dbReference type="GO" id="GO:0016538">
    <property type="term" value="F:cyclin-dependent protein serine/threonine kinase regulator activity"/>
    <property type="evidence" value="ECO:0007669"/>
    <property type="project" value="TreeGrafter"/>
</dbReference>
<dbReference type="STRING" id="5364.A0A5C3NFS5"/>
<dbReference type="Pfam" id="PF00134">
    <property type="entry name" value="Cyclin_N"/>
    <property type="match status" value="1"/>
</dbReference>
<dbReference type="Gene3D" id="1.10.472.10">
    <property type="entry name" value="Cyclin-like"/>
    <property type="match status" value="1"/>
</dbReference>
<sequence length="446" mass="48519">MSADRRHPASLIPRSEHDPAFVNLMREPVSFDMIGYIAEVCKRVISVADEPAAQSSSALLTPPHTPAKATFKKEQEQAPASRAFPSLEEFIIGLCKASNVQTPTLLTVLVYLNRLRSKLPSMAKGMACTRHRVFLATLIVAAKYLNDSSPKNKHWTTYAQFFDIAEVNLMERQLLFLLDYDLRFDEAEAIKVYSVFLPTSQQTRAAAVEKVTKASKARGQTQMPPTPPHDSALKSIAKRLSRTYLDVAPSTRSSDAKVPSPMSTSSSFSNSGASGTESDPGSMTEDSGNSSSTSEDELEEDITKQAARFMLKRAPSRVRRQGRKVSTSSTLTVRAECSPASSRTSARSSYLASRRAASYAYSQAPLEDGDDDTDKAAGRGSVSAGGFFTRMWGAATKGAGVEKADMFKAMPAVEIVDHSEATTSAFRRLVHSKSVMFRTQAGTLDV</sequence>
<feature type="compositionally biased region" description="Polar residues" evidence="1">
    <location>
        <begin position="279"/>
        <end position="289"/>
    </location>
</feature>
<organism evidence="3 4">
    <name type="scientific">Heliocybe sulcata</name>
    <dbReference type="NCBI Taxonomy" id="5364"/>
    <lineage>
        <taxon>Eukaryota</taxon>
        <taxon>Fungi</taxon>
        <taxon>Dikarya</taxon>
        <taxon>Basidiomycota</taxon>
        <taxon>Agaricomycotina</taxon>
        <taxon>Agaricomycetes</taxon>
        <taxon>Gloeophyllales</taxon>
        <taxon>Gloeophyllaceae</taxon>
        <taxon>Heliocybe</taxon>
    </lineage>
</organism>
<dbReference type="PANTHER" id="PTHR15615">
    <property type="match status" value="1"/>
</dbReference>
<dbReference type="PANTHER" id="PTHR15615:SF10">
    <property type="entry name" value="PHO85 CYCLIN-2-RELATED"/>
    <property type="match status" value="1"/>
</dbReference>
<dbReference type="SUPFAM" id="SSF47954">
    <property type="entry name" value="Cyclin-like"/>
    <property type="match status" value="1"/>
</dbReference>
<dbReference type="CDD" id="cd20557">
    <property type="entry name" value="CYCLIN_ScPCL1-like"/>
    <property type="match status" value="1"/>
</dbReference>
<feature type="domain" description="Cyclin N-terminal" evidence="2">
    <location>
        <begin position="68"/>
        <end position="183"/>
    </location>
</feature>
<feature type="compositionally biased region" description="Low complexity" evidence="1">
    <location>
        <begin position="338"/>
        <end position="349"/>
    </location>
</feature>
<feature type="region of interest" description="Disordered" evidence="1">
    <location>
        <begin position="248"/>
        <end position="349"/>
    </location>
</feature>
<dbReference type="AlphaFoldDB" id="A0A5C3NFS5"/>
<dbReference type="InterPro" id="IPR036915">
    <property type="entry name" value="Cyclin-like_sf"/>
</dbReference>
<accession>A0A5C3NFS5</accession>
<dbReference type="OrthoDB" id="10250320at2759"/>
<dbReference type="GO" id="GO:0000307">
    <property type="term" value="C:cyclin-dependent protein kinase holoenzyme complex"/>
    <property type="evidence" value="ECO:0007669"/>
    <property type="project" value="TreeGrafter"/>
</dbReference>
<dbReference type="GO" id="GO:0019901">
    <property type="term" value="F:protein kinase binding"/>
    <property type="evidence" value="ECO:0007669"/>
    <property type="project" value="InterPro"/>
</dbReference>
<evidence type="ECO:0000313" key="4">
    <source>
        <dbReference type="Proteomes" id="UP000305948"/>
    </source>
</evidence>
<feature type="compositionally biased region" description="Low complexity" evidence="1">
    <location>
        <begin position="259"/>
        <end position="278"/>
    </location>
</feature>
<dbReference type="InterPro" id="IPR006671">
    <property type="entry name" value="Cyclin_N"/>
</dbReference>
<feature type="region of interest" description="Disordered" evidence="1">
    <location>
        <begin position="208"/>
        <end position="232"/>
    </location>
</feature>
<feature type="compositionally biased region" description="Basic residues" evidence="1">
    <location>
        <begin position="310"/>
        <end position="323"/>
    </location>
</feature>
<dbReference type="Proteomes" id="UP000305948">
    <property type="component" value="Unassembled WGS sequence"/>
</dbReference>
<proteinExistence type="predicted"/>
<evidence type="ECO:0000313" key="3">
    <source>
        <dbReference type="EMBL" id="TFK56213.1"/>
    </source>
</evidence>